<feature type="domain" description="RING-type" evidence="3">
    <location>
        <begin position="217"/>
        <end position="263"/>
    </location>
</feature>
<evidence type="ECO:0000313" key="6">
    <source>
        <dbReference type="Proteomes" id="UP000825729"/>
    </source>
</evidence>
<keyword evidence="1" id="KW-0863">Zinc-finger</keyword>
<dbReference type="AlphaFoldDB" id="A0AAV7EMP1"/>
<organism evidence="5 6">
    <name type="scientific">Aristolochia fimbriata</name>
    <name type="common">White veined hardy Dutchman's pipe vine</name>
    <dbReference type="NCBI Taxonomy" id="158543"/>
    <lineage>
        <taxon>Eukaryota</taxon>
        <taxon>Viridiplantae</taxon>
        <taxon>Streptophyta</taxon>
        <taxon>Embryophyta</taxon>
        <taxon>Tracheophyta</taxon>
        <taxon>Spermatophyta</taxon>
        <taxon>Magnoliopsida</taxon>
        <taxon>Magnoliidae</taxon>
        <taxon>Piperales</taxon>
        <taxon>Aristolochiaceae</taxon>
        <taxon>Aristolochia</taxon>
    </lineage>
</organism>
<evidence type="ECO:0000256" key="1">
    <source>
        <dbReference type="PROSITE-ProRule" id="PRU00175"/>
    </source>
</evidence>
<evidence type="ECO:0000259" key="3">
    <source>
        <dbReference type="PROSITE" id="PS50089"/>
    </source>
</evidence>
<dbReference type="InterPro" id="IPR013083">
    <property type="entry name" value="Znf_RING/FYVE/PHD"/>
</dbReference>
<dbReference type="EMBL" id="JAINDJ010000004">
    <property type="protein sequence ID" value="KAG9449156.1"/>
    <property type="molecule type" value="Genomic_DNA"/>
</dbReference>
<dbReference type="SUPFAM" id="SSF57850">
    <property type="entry name" value="RING/U-box"/>
    <property type="match status" value="1"/>
</dbReference>
<evidence type="ECO:0000256" key="2">
    <source>
        <dbReference type="SAM" id="MobiDB-lite"/>
    </source>
</evidence>
<dbReference type="Pfam" id="PF13639">
    <property type="entry name" value="zf-RING_2"/>
    <property type="match status" value="1"/>
</dbReference>
<keyword evidence="1" id="KW-0862">Zinc</keyword>
<dbReference type="Proteomes" id="UP000825729">
    <property type="component" value="Unassembled WGS sequence"/>
</dbReference>
<dbReference type="Gene3D" id="3.30.40.10">
    <property type="entry name" value="Zinc/RING finger domain, C3HC4 (zinc finger)"/>
    <property type="match status" value="1"/>
</dbReference>
<dbReference type="GO" id="GO:0008270">
    <property type="term" value="F:zinc ion binding"/>
    <property type="evidence" value="ECO:0007669"/>
    <property type="project" value="UniProtKB-KW"/>
</dbReference>
<feature type="region of interest" description="Disordered" evidence="2">
    <location>
        <begin position="1"/>
        <end position="24"/>
    </location>
</feature>
<accession>A0AAV7EMP1</accession>
<keyword evidence="1" id="KW-0479">Metal-binding</keyword>
<proteinExistence type="predicted"/>
<dbReference type="InterPro" id="IPR007527">
    <property type="entry name" value="Znf_SWIM"/>
</dbReference>
<evidence type="ECO:0008006" key="7">
    <source>
        <dbReference type="Google" id="ProtNLM"/>
    </source>
</evidence>
<dbReference type="GO" id="GO:0061630">
    <property type="term" value="F:ubiquitin protein ligase activity"/>
    <property type="evidence" value="ECO:0007669"/>
    <property type="project" value="InterPro"/>
</dbReference>
<dbReference type="PANTHER" id="PTHR21540">
    <property type="entry name" value="RING FINGER AND SWIM DOMAIN-CONTAINING PROTEIN 2"/>
    <property type="match status" value="1"/>
</dbReference>
<feature type="domain" description="SWIM-type" evidence="4">
    <location>
        <begin position="121"/>
        <end position="151"/>
    </location>
</feature>
<dbReference type="PROSITE" id="PS50089">
    <property type="entry name" value="ZF_RING_2"/>
    <property type="match status" value="1"/>
</dbReference>
<dbReference type="InterPro" id="IPR039903">
    <property type="entry name" value="Zswim2"/>
</dbReference>
<comment type="caution">
    <text evidence="5">The sequence shown here is derived from an EMBL/GenBank/DDBJ whole genome shotgun (WGS) entry which is preliminary data.</text>
</comment>
<dbReference type="PROSITE" id="PS50966">
    <property type="entry name" value="ZF_SWIM"/>
    <property type="match status" value="1"/>
</dbReference>
<name>A0AAV7EMP1_ARIFI</name>
<dbReference type="InterPro" id="IPR001841">
    <property type="entry name" value="Znf_RING"/>
</dbReference>
<sequence>MAGDATLTLEEEDSGGTGPGSRSKARENWIREICSGYALYEQTLHPKPEGSPSFANHHTAIMSEYEADLDTAVPTRRRSPARFRPTQPVADRISRALRHRLRLLHRSHANFFVLGATGNVYNVNLSVIPTCTCPDRTVPCKHILFVFLRVLSVSVDDACLRRKTLRPCQLARLLDTPTSPGSLAGQRVRERFHQVFTESGRVRPGVVESRSGEGSTCPVCLEEMREEEKMVSCGVCRNALHEECFMKWKRTGVRRVTSCVMCRARWREKRELDKYVNLAAYISDEDGDWGGGGGGTCID</sequence>
<gene>
    <name evidence="5" type="ORF">H6P81_009121</name>
</gene>
<dbReference type="PANTHER" id="PTHR21540:SF0">
    <property type="entry name" value="PHD FAMILY PROTEIN"/>
    <property type="match status" value="1"/>
</dbReference>
<evidence type="ECO:0000259" key="4">
    <source>
        <dbReference type="PROSITE" id="PS50966"/>
    </source>
</evidence>
<evidence type="ECO:0000313" key="5">
    <source>
        <dbReference type="EMBL" id="KAG9449156.1"/>
    </source>
</evidence>
<dbReference type="Pfam" id="PF04434">
    <property type="entry name" value="SWIM"/>
    <property type="match status" value="1"/>
</dbReference>
<protein>
    <recommendedName>
        <fullName evidence="7">Mitogen-activated protein kinase kinase kinase 1</fullName>
    </recommendedName>
</protein>
<reference evidence="5 6" key="1">
    <citation type="submission" date="2021-07" db="EMBL/GenBank/DDBJ databases">
        <title>The Aristolochia fimbriata genome: insights into angiosperm evolution, floral development and chemical biosynthesis.</title>
        <authorList>
            <person name="Jiao Y."/>
        </authorList>
    </citation>
    <scope>NUCLEOTIDE SEQUENCE [LARGE SCALE GENOMIC DNA]</scope>
    <source>
        <strain evidence="5">IBCAS-2021</strain>
        <tissue evidence="5">Leaf</tissue>
    </source>
</reference>
<keyword evidence="6" id="KW-1185">Reference proteome</keyword>